<dbReference type="AlphaFoldDB" id="Q2RRA4"/>
<dbReference type="PANTHER" id="PTHR39337:SF1">
    <property type="entry name" value="BLR5642 PROTEIN"/>
    <property type="match status" value="1"/>
</dbReference>
<dbReference type="PIRSF" id="PIRSF024492">
    <property type="entry name" value="UCP024492"/>
    <property type="match status" value="1"/>
</dbReference>
<accession>Q2RRA4</accession>
<dbReference type="InterPro" id="IPR007438">
    <property type="entry name" value="DUF488"/>
</dbReference>
<dbReference type="PhylomeDB" id="Q2RRA4"/>
<name>Q2RRA4_RHORT</name>
<evidence type="ECO:0000313" key="1">
    <source>
        <dbReference type="EMBL" id="ABC23341.1"/>
    </source>
</evidence>
<protein>
    <recommendedName>
        <fullName evidence="3">DUF488 domain-containing protein</fullName>
    </recommendedName>
</protein>
<reference evidence="1 2" key="1">
    <citation type="journal article" date="2011" name="Stand. Genomic Sci.">
        <title>Complete genome sequence of Rhodospirillum rubrum type strain (S1).</title>
        <authorList>
            <person name="Munk A.C."/>
            <person name="Copeland A."/>
            <person name="Lucas S."/>
            <person name="Lapidus A."/>
            <person name="Del Rio T.G."/>
            <person name="Barry K."/>
            <person name="Detter J.C."/>
            <person name="Hammon N."/>
            <person name="Israni S."/>
            <person name="Pitluck S."/>
            <person name="Brettin T."/>
            <person name="Bruce D."/>
            <person name="Han C."/>
            <person name="Tapia R."/>
            <person name="Gilna P."/>
            <person name="Schmutz J."/>
            <person name="Larimer F."/>
            <person name="Land M."/>
            <person name="Kyrpides N.C."/>
            <person name="Mavromatis K."/>
            <person name="Richardson P."/>
            <person name="Rohde M."/>
            <person name="Goker M."/>
            <person name="Klenk H.P."/>
            <person name="Zhang Y."/>
            <person name="Roberts G.P."/>
            <person name="Reslewic S."/>
            <person name="Schwartz D.C."/>
        </authorList>
    </citation>
    <scope>NUCLEOTIDE SEQUENCE [LARGE SCALE GENOMIC DNA]</scope>
    <source>
        <strain evidence="2">ATCC 11170 / ATH 1.1.1 / DSM 467 / LMG 4362 / NCIMB 8255 / S1</strain>
    </source>
</reference>
<evidence type="ECO:0000313" key="2">
    <source>
        <dbReference type="Proteomes" id="UP000001929"/>
    </source>
</evidence>
<dbReference type="STRING" id="269796.Rru_A2541"/>
<dbReference type="HOGENOM" id="CLU_077467_1_1_5"/>
<proteinExistence type="predicted"/>
<dbReference type="EMBL" id="CP000230">
    <property type="protein sequence ID" value="ABC23341.1"/>
    <property type="molecule type" value="Genomic_DNA"/>
</dbReference>
<organism evidence="1 2">
    <name type="scientific">Rhodospirillum rubrum (strain ATCC 11170 / ATH 1.1.1 / DSM 467 / LMG 4362 / NCIMB 8255 / S1)</name>
    <dbReference type="NCBI Taxonomy" id="269796"/>
    <lineage>
        <taxon>Bacteria</taxon>
        <taxon>Pseudomonadati</taxon>
        <taxon>Pseudomonadota</taxon>
        <taxon>Alphaproteobacteria</taxon>
        <taxon>Rhodospirillales</taxon>
        <taxon>Rhodospirillaceae</taxon>
        <taxon>Rhodospirillum</taxon>
    </lineage>
</organism>
<dbReference type="RefSeq" id="WP_011390294.1">
    <property type="nucleotide sequence ID" value="NC_007643.1"/>
</dbReference>
<dbReference type="InterPro" id="IPR014519">
    <property type="entry name" value="UCP024492"/>
</dbReference>
<keyword evidence="2" id="KW-1185">Reference proteome</keyword>
<evidence type="ECO:0008006" key="3">
    <source>
        <dbReference type="Google" id="ProtNLM"/>
    </source>
</evidence>
<dbReference type="KEGG" id="rru:Rru_A2541"/>
<dbReference type="PANTHER" id="PTHR39337">
    <property type="entry name" value="BLR5642 PROTEIN"/>
    <property type="match status" value="1"/>
</dbReference>
<dbReference type="EnsemblBacteria" id="ABC23341">
    <property type="protein sequence ID" value="ABC23341"/>
    <property type="gene ID" value="Rru_A2541"/>
</dbReference>
<dbReference type="Proteomes" id="UP000001929">
    <property type="component" value="Chromosome"/>
</dbReference>
<dbReference type="eggNOG" id="COG5483">
    <property type="taxonomic scope" value="Bacteria"/>
</dbReference>
<dbReference type="Pfam" id="PF04343">
    <property type="entry name" value="DUF488"/>
    <property type="match status" value="1"/>
</dbReference>
<dbReference type="PATRIC" id="fig|269796.9.peg.2648"/>
<gene>
    <name evidence="1" type="ordered locus">Rru_A2541</name>
</gene>
<sequence>MDGRVLTVGYASHDIAAFLALVRGAGVTAIADVRSQPFSRFRPAFNRPALKASLRACGLAYVFLGAELGARPEMGTPPGNPPVRGGGRVDFDRLAESAAFGRGIDRVIAGRARYRIALMCAERDPIDCHRALLVGRVLSQGHGVAVAHLHDDGRIETQADFEARLLALVGAEPADLFAPTPVGDPLTRAYARRLG</sequence>